<feature type="transmembrane region" description="Helical" evidence="6">
    <location>
        <begin position="263"/>
        <end position="283"/>
    </location>
</feature>
<feature type="transmembrane region" description="Helical" evidence="6">
    <location>
        <begin position="65"/>
        <end position="82"/>
    </location>
</feature>
<dbReference type="OrthoDB" id="9787026at2"/>
<dbReference type="InterPro" id="IPR020846">
    <property type="entry name" value="MFS_dom"/>
</dbReference>
<feature type="transmembrane region" description="Helical" evidence="6">
    <location>
        <begin position="123"/>
        <end position="143"/>
    </location>
</feature>
<feature type="transmembrane region" description="Helical" evidence="6">
    <location>
        <begin position="34"/>
        <end position="53"/>
    </location>
</feature>
<evidence type="ECO:0000256" key="1">
    <source>
        <dbReference type="ARBA" id="ARBA00004651"/>
    </source>
</evidence>
<keyword evidence="2" id="KW-0813">Transport</keyword>
<comment type="caution">
    <text evidence="8">The sequence shown here is derived from an EMBL/GenBank/DDBJ whole genome shotgun (WGS) entry which is preliminary data.</text>
</comment>
<feature type="transmembrane region" description="Helical" evidence="6">
    <location>
        <begin position="389"/>
        <end position="407"/>
    </location>
</feature>
<dbReference type="SUPFAM" id="SSF103473">
    <property type="entry name" value="MFS general substrate transporter"/>
    <property type="match status" value="1"/>
</dbReference>
<feature type="transmembrane region" description="Helical" evidence="6">
    <location>
        <begin position="149"/>
        <end position="167"/>
    </location>
</feature>
<dbReference type="InterPro" id="IPR036259">
    <property type="entry name" value="MFS_trans_sf"/>
</dbReference>
<accession>A0A4Z0R6A8</accession>
<dbReference type="GO" id="GO:0005886">
    <property type="term" value="C:plasma membrane"/>
    <property type="evidence" value="ECO:0007669"/>
    <property type="project" value="UniProtKB-SubCell"/>
</dbReference>
<evidence type="ECO:0000259" key="7">
    <source>
        <dbReference type="PROSITE" id="PS50850"/>
    </source>
</evidence>
<feature type="domain" description="Major facilitator superfamily (MFS) profile" evidence="7">
    <location>
        <begin position="1"/>
        <end position="411"/>
    </location>
</feature>
<dbReference type="Gene3D" id="1.20.1250.20">
    <property type="entry name" value="MFS general substrate transporter like domains"/>
    <property type="match status" value="1"/>
</dbReference>
<protein>
    <submittedName>
        <fullName evidence="8">MFS transporter</fullName>
    </submittedName>
</protein>
<dbReference type="InterPro" id="IPR011701">
    <property type="entry name" value="MFS"/>
</dbReference>
<feature type="transmembrane region" description="Helical" evidence="6">
    <location>
        <begin position="231"/>
        <end position="251"/>
    </location>
</feature>
<gene>
    <name evidence="8" type="ORF">E4K67_10500</name>
</gene>
<name>A0A4Z0R6A8_9FIRM</name>
<dbReference type="EMBL" id="SPQQ01000003">
    <property type="protein sequence ID" value="TGE38661.1"/>
    <property type="molecule type" value="Genomic_DNA"/>
</dbReference>
<dbReference type="PROSITE" id="PS50850">
    <property type="entry name" value="MFS"/>
    <property type="match status" value="1"/>
</dbReference>
<dbReference type="Proteomes" id="UP000298460">
    <property type="component" value="Unassembled WGS sequence"/>
</dbReference>
<keyword evidence="9" id="KW-1185">Reference proteome</keyword>
<reference evidence="8 9" key="1">
    <citation type="submission" date="2019-03" db="EMBL/GenBank/DDBJ databases">
        <title>Draft Genome Sequence of Desulfosporosinus fructosivorans Strain 63.6F, Isolated from Marine Sediment in the Baltic Sea.</title>
        <authorList>
            <person name="Hausmann B."/>
            <person name="Vandieken V."/>
            <person name="Pjevac P."/>
            <person name="Schreck K."/>
            <person name="Herbold C.W."/>
            <person name="Loy A."/>
        </authorList>
    </citation>
    <scope>NUCLEOTIDE SEQUENCE [LARGE SCALE GENOMIC DNA]</scope>
    <source>
        <strain evidence="8 9">63.6F</strain>
    </source>
</reference>
<keyword evidence="5 6" id="KW-0472">Membrane</keyword>
<feature type="transmembrane region" description="Helical" evidence="6">
    <location>
        <begin position="88"/>
        <end position="111"/>
    </location>
</feature>
<dbReference type="GO" id="GO:0046943">
    <property type="term" value="F:carboxylic acid transmembrane transporter activity"/>
    <property type="evidence" value="ECO:0007669"/>
    <property type="project" value="TreeGrafter"/>
</dbReference>
<keyword evidence="4 6" id="KW-1133">Transmembrane helix</keyword>
<evidence type="ECO:0000256" key="5">
    <source>
        <dbReference type="ARBA" id="ARBA00023136"/>
    </source>
</evidence>
<evidence type="ECO:0000256" key="3">
    <source>
        <dbReference type="ARBA" id="ARBA00022692"/>
    </source>
</evidence>
<dbReference type="Pfam" id="PF07690">
    <property type="entry name" value="MFS_1"/>
    <property type="match status" value="1"/>
</dbReference>
<feature type="transmembrane region" description="Helical" evidence="6">
    <location>
        <begin position="366"/>
        <end position="383"/>
    </location>
</feature>
<evidence type="ECO:0000313" key="9">
    <source>
        <dbReference type="Proteomes" id="UP000298460"/>
    </source>
</evidence>
<evidence type="ECO:0000313" key="8">
    <source>
        <dbReference type="EMBL" id="TGE38661.1"/>
    </source>
</evidence>
<evidence type="ECO:0000256" key="2">
    <source>
        <dbReference type="ARBA" id="ARBA00022448"/>
    </source>
</evidence>
<keyword evidence="3 6" id="KW-0812">Transmembrane</keyword>
<sequence>MVCLLTAVADGFDINVFGLVVPSLIKEWNLTPVMVGMLGSIGLSGMIFGSLVLGPIADKFGKARALMLATSVYGVFTVGVGFSQTFTQFAICRFIAGIGLAGAFPVVVAYVSEYSPKAIRSRLTVWTTSGMALGTVIAALIAVKMLPAYGWRGMFFLAAIPLLLLMFQYRLPESMAYYIDKGQNDKIVKVLQAANPAFVPLKDDKYQLDKSNQGKVSLVSLFSNGLAKNTIIFWIMMFFNYIFIYGVLTWLTQLLKIQGWSLGWSLFFTLVWNLGFILGIPLCGWLQDKFGGKRTLSIGLLVLSALVFVDSVIGGNKNALALAIALFLTGAAQHGLSGVAGSYIAQSYPIAFRGTGTGMGYGIGRVGAVFGPMIAALLLTYGFSGSMTLRVFACIPIISAIAISLSTDRTIFKTDISSDTVDIKG</sequence>
<comment type="subcellular location">
    <subcellularLocation>
        <location evidence="1">Cell membrane</location>
        <topology evidence="1">Multi-pass membrane protein</topology>
    </subcellularLocation>
</comment>
<feature type="transmembrane region" description="Helical" evidence="6">
    <location>
        <begin position="319"/>
        <end position="345"/>
    </location>
</feature>
<proteinExistence type="predicted"/>
<dbReference type="AlphaFoldDB" id="A0A4Z0R6A8"/>
<organism evidence="8 9">
    <name type="scientific">Desulfosporosinus fructosivorans</name>
    <dbReference type="NCBI Taxonomy" id="2018669"/>
    <lineage>
        <taxon>Bacteria</taxon>
        <taxon>Bacillati</taxon>
        <taxon>Bacillota</taxon>
        <taxon>Clostridia</taxon>
        <taxon>Eubacteriales</taxon>
        <taxon>Desulfitobacteriaceae</taxon>
        <taxon>Desulfosporosinus</taxon>
    </lineage>
</organism>
<evidence type="ECO:0000256" key="4">
    <source>
        <dbReference type="ARBA" id="ARBA00022989"/>
    </source>
</evidence>
<dbReference type="PANTHER" id="PTHR23508:SF10">
    <property type="entry name" value="CARBOXYLIC ACID TRANSPORTER PROTEIN HOMOLOG"/>
    <property type="match status" value="1"/>
</dbReference>
<dbReference type="PANTHER" id="PTHR23508">
    <property type="entry name" value="CARBOXYLIC ACID TRANSPORTER PROTEIN HOMOLOG"/>
    <property type="match status" value="1"/>
</dbReference>
<evidence type="ECO:0000256" key="6">
    <source>
        <dbReference type="SAM" id="Phobius"/>
    </source>
</evidence>
<feature type="transmembrane region" description="Helical" evidence="6">
    <location>
        <begin position="295"/>
        <end position="313"/>
    </location>
</feature>